<organism evidence="6 7">
    <name type="scientific">Demequina litorisediminis</name>
    <dbReference type="NCBI Taxonomy" id="1849022"/>
    <lineage>
        <taxon>Bacteria</taxon>
        <taxon>Bacillati</taxon>
        <taxon>Actinomycetota</taxon>
        <taxon>Actinomycetes</taxon>
        <taxon>Micrococcales</taxon>
        <taxon>Demequinaceae</taxon>
        <taxon>Demequina</taxon>
    </lineage>
</organism>
<keyword evidence="4" id="KW-1278">Translocase</keyword>
<keyword evidence="1" id="KW-0813">Transport</keyword>
<evidence type="ECO:0000313" key="6">
    <source>
        <dbReference type="EMBL" id="GMA36882.1"/>
    </source>
</evidence>
<dbReference type="PROSITE" id="PS50893">
    <property type="entry name" value="ABC_TRANSPORTER_2"/>
    <property type="match status" value="1"/>
</dbReference>
<dbReference type="PANTHER" id="PTHR42794:SF1">
    <property type="entry name" value="HEMIN IMPORT ATP-BINDING PROTEIN HMUV"/>
    <property type="match status" value="1"/>
</dbReference>
<sequence length="234" mass="24778">MPHWTWRTASLVALVGPNGAGKSTLLGVLAGDRTPSSGAVAFDSRDVREWSPGDLARRRAVLAQDNQVAFPFRVREVVEMGRAPWQGRAEQDDDDAAVDEALATCDVAHLADRTFTSLSGGERARVSLARVLAQRTSAVLLDEPTAALDLRHQEDVLRVARSLARAGTAVAVVLHDLSLAAAYADRIAVMQRGSVAAVGSPADVVTPALIEDVYGVAVHVLPGPDGTPLVVPRR</sequence>
<dbReference type="RefSeq" id="WP_284328815.1">
    <property type="nucleotide sequence ID" value="NZ_BSUN01000001.1"/>
</dbReference>
<dbReference type="SMART" id="SM00382">
    <property type="entry name" value="AAA"/>
    <property type="match status" value="1"/>
</dbReference>
<name>A0ABQ6IG42_9MICO</name>
<feature type="domain" description="ABC transporter" evidence="5">
    <location>
        <begin position="1"/>
        <end position="217"/>
    </location>
</feature>
<evidence type="ECO:0000256" key="4">
    <source>
        <dbReference type="ARBA" id="ARBA00022967"/>
    </source>
</evidence>
<keyword evidence="3 6" id="KW-0067">ATP-binding</keyword>
<dbReference type="InterPro" id="IPR017871">
    <property type="entry name" value="ABC_transporter-like_CS"/>
</dbReference>
<reference evidence="7" key="1">
    <citation type="journal article" date="2019" name="Int. J. Syst. Evol. Microbiol.">
        <title>The Global Catalogue of Microorganisms (GCM) 10K type strain sequencing project: providing services to taxonomists for standard genome sequencing and annotation.</title>
        <authorList>
            <consortium name="The Broad Institute Genomics Platform"/>
            <consortium name="The Broad Institute Genome Sequencing Center for Infectious Disease"/>
            <person name="Wu L."/>
            <person name="Ma J."/>
        </authorList>
    </citation>
    <scope>NUCLEOTIDE SEQUENCE [LARGE SCALE GENOMIC DNA]</scope>
    <source>
        <strain evidence="7">NBRC 112299</strain>
    </source>
</reference>
<evidence type="ECO:0000313" key="7">
    <source>
        <dbReference type="Proteomes" id="UP001157125"/>
    </source>
</evidence>
<evidence type="ECO:0000256" key="2">
    <source>
        <dbReference type="ARBA" id="ARBA00022741"/>
    </source>
</evidence>
<evidence type="ECO:0000259" key="5">
    <source>
        <dbReference type="PROSITE" id="PS50893"/>
    </source>
</evidence>
<dbReference type="CDD" id="cd03214">
    <property type="entry name" value="ABC_Iron-Siderophores_B12_Hemin"/>
    <property type="match status" value="1"/>
</dbReference>
<accession>A0ABQ6IG42</accession>
<dbReference type="Gene3D" id="3.40.50.300">
    <property type="entry name" value="P-loop containing nucleotide triphosphate hydrolases"/>
    <property type="match status" value="1"/>
</dbReference>
<keyword evidence="7" id="KW-1185">Reference proteome</keyword>
<dbReference type="PROSITE" id="PS00211">
    <property type="entry name" value="ABC_TRANSPORTER_1"/>
    <property type="match status" value="1"/>
</dbReference>
<dbReference type="EMBL" id="BSUN01000001">
    <property type="protein sequence ID" value="GMA36882.1"/>
    <property type="molecule type" value="Genomic_DNA"/>
</dbReference>
<dbReference type="InterPro" id="IPR003439">
    <property type="entry name" value="ABC_transporter-like_ATP-bd"/>
</dbReference>
<dbReference type="PANTHER" id="PTHR42794">
    <property type="entry name" value="HEMIN IMPORT ATP-BINDING PROTEIN HMUV"/>
    <property type="match status" value="1"/>
</dbReference>
<evidence type="ECO:0000256" key="3">
    <source>
        <dbReference type="ARBA" id="ARBA00022840"/>
    </source>
</evidence>
<dbReference type="InterPro" id="IPR003593">
    <property type="entry name" value="AAA+_ATPase"/>
</dbReference>
<dbReference type="InterPro" id="IPR027417">
    <property type="entry name" value="P-loop_NTPase"/>
</dbReference>
<dbReference type="Pfam" id="PF00005">
    <property type="entry name" value="ABC_tran"/>
    <property type="match status" value="1"/>
</dbReference>
<gene>
    <name evidence="6" type="primary">hmuV</name>
    <name evidence="6" type="ORF">GCM10025876_30860</name>
</gene>
<protein>
    <submittedName>
        <fullName evidence="6">Hemin import ATP-binding protein HmuV</fullName>
    </submittedName>
</protein>
<dbReference type="Proteomes" id="UP001157125">
    <property type="component" value="Unassembled WGS sequence"/>
</dbReference>
<proteinExistence type="predicted"/>
<evidence type="ECO:0000256" key="1">
    <source>
        <dbReference type="ARBA" id="ARBA00022448"/>
    </source>
</evidence>
<comment type="caution">
    <text evidence="6">The sequence shown here is derived from an EMBL/GenBank/DDBJ whole genome shotgun (WGS) entry which is preliminary data.</text>
</comment>
<dbReference type="NCBIfam" id="NF010068">
    <property type="entry name" value="PRK13548.1"/>
    <property type="match status" value="1"/>
</dbReference>
<keyword evidence="2" id="KW-0547">Nucleotide-binding</keyword>
<dbReference type="GO" id="GO:0005524">
    <property type="term" value="F:ATP binding"/>
    <property type="evidence" value="ECO:0007669"/>
    <property type="project" value="UniProtKB-KW"/>
</dbReference>
<dbReference type="SUPFAM" id="SSF52540">
    <property type="entry name" value="P-loop containing nucleoside triphosphate hydrolases"/>
    <property type="match status" value="1"/>
</dbReference>